<organism evidence="3 4">
    <name type="scientific">Folsomia candida</name>
    <name type="common">Springtail</name>
    <dbReference type="NCBI Taxonomy" id="158441"/>
    <lineage>
        <taxon>Eukaryota</taxon>
        <taxon>Metazoa</taxon>
        <taxon>Ecdysozoa</taxon>
        <taxon>Arthropoda</taxon>
        <taxon>Hexapoda</taxon>
        <taxon>Collembola</taxon>
        <taxon>Entomobryomorpha</taxon>
        <taxon>Isotomoidea</taxon>
        <taxon>Isotomidae</taxon>
        <taxon>Proisotominae</taxon>
        <taxon>Folsomia</taxon>
    </lineage>
</organism>
<feature type="transmembrane region" description="Helical" evidence="2">
    <location>
        <begin position="89"/>
        <end position="115"/>
    </location>
</feature>
<keyword evidence="2" id="KW-0472">Membrane</keyword>
<comment type="caution">
    <text evidence="3">The sequence shown here is derived from an EMBL/GenBank/DDBJ whole genome shotgun (WGS) entry which is preliminary data.</text>
</comment>
<feature type="region of interest" description="Disordered" evidence="1">
    <location>
        <begin position="504"/>
        <end position="529"/>
    </location>
</feature>
<feature type="transmembrane region" description="Helical" evidence="2">
    <location>
        <begin position="45"/>
        <end position="68"/>
    </location>
</feature>
<feature type="transmembrane region" description="Helical" evidence="2">
    <location>
        <begin position="245"/>
        <end position="266"/>
    </location>
</feature>
<dbReference type="EMBL" id="LNIX01000009">
    <property type="protein sequence ID" value="OXA50011.1"/>
    <property type="molecule type" value="Genomic_DNA"/>
</dbReference>
<evidence type="ECO:0000256" key="1">
    <source>
        <dbReference type="SAM" id="MobiDB-lite"/>
    </source>
</evidence>
<keyword evidence="2" id="KW-1133">Transmembrane helix</keyword>
<feature type="transmembrane region" description="Helical" evidence="2">
    <location>
        <begin position="12"/>
        <end position="39"/>
    </location>
</feature>
<accession>A0A226DZ89</accession>
<gene>
    <name evidence="3" type="ORF">Fcan01_15091</name>
</gene>
<dbReference type="Proteomes" id="UP000198287">
    <property type="component" value="Unassembled WGS sequence"/>
</dbReference>
<feature type="region of interest" description="Disordered" evidence="1">
    <location>
        <begin position="461"/>
        <end position="486"/>
    </location>
</feature>
<dbReference type="OMA" id="YENNARA"/>
<protein>
    <submittedName>
        <fullName evidence="3">Uncharacterized protein</fullName>
    </submittedName>
</protein>
<feature type="transmembrane region" description="Helical" evidence="2">
    <location>
        <begin position="169"/>
        <end position="189"/>
    </location>
</feature>
<evidence type="ECO:0000313" key="4">
    <source>
        <dbReference type="Proteomes" id="UP000198287"/>
    </source>
</evidence>
<sequence>MDTCNNKLKACLALLAVLMYQLLSFFAFVAFAIGLSVVASNFYEYLMGGALPSACETFICMYLISIFAEFHIFCQKECVGTAFASYYRLYPTLLTSVTMLVYSTIYMIAFAQLYFQFEEAHISLVRPDGRKHFPNPNRNRSSDILVVGRGGGNGEILIGTGGSTEAEQWHTVLFLLSLSYIVYCTMKLIHLDTIHQVRRITNQASCIHWIVRLGFLGVHIVMNILYSIPLIIVAFSVSIYESTGALTFVQLNVVGVLCGIVFAVMETRRPWPIARSMGPFYLYENNARAKSILGQLQIILILFFYYRPFSIGKINAPLTAQNPLVITFCFSVAFTMLHYVKTLTFIIIQKEENNYQLENDIVDDDDIMGDIVVVEVDNPGGSDQPDPIPVEPRAEINVDDMCKRCKRKSVVHENERKLDDVNMNKVVIQQDSRDTKDDCSGAMIENKDKEQDKVNVLIEEDNPTNMPTSEAGVNSDPENNGNKAVSPKSCTNCNCGNNSGNIGIVLPKEDDSQEESIPNMPRNHPDNQV</sequence>
<dbReference type="AlphaFoldDB" id="A0A226DZ89"/>
<feature type="transmembrane region" description="Helical" evidence="2">
    <location>
        <begin position="210"/>
        <end position="239"/>
    </location>
</feature>
<feature type="transmembrane region" description="Helical" evidence="2">
    <location>
        <begin position="318"/>
        <end position="340"/>
    </location>
</feature>
<evidence type="ECO:0000256" key="2">
    <source>
        <dbReference type="SAM" id="Phobius"/>
    </source>
</evidence>
<feature type="compositionally biased region" description="Polar residues" evidence="1">
    <location>
        <begin position="463"/>
        <end position="483"/>
    </location>
</feature>
<keyword evidence="2" id="KW-0812">Transmembrane</keyword>
<proteinExistence type="predicted"/>
<evidence type="ECO:0000313" key="3">
    <source>
        <dbReference type="EMBL" id="OXA50011.1"/>
    </source>
</evidence>
<name>A0A226DZ89_FOLCA</name>
<feature type="transmembrane region" description="Helical" evidence="2">
    <location>
        <begin position="287"/>
        <end position="306"/>
    </location>
</feature>
<reference evidence="3 4" key="1">
    <citation type="submission" date="2015-12" db="EMBL/GenBank/DDBJ databases">
        <title>The genome of Folsomia candida.</title>
        <authorList>
            <person name="Faddeeva A."/>
            <person name="Derks M.F."/>
            <person name="Anvar Y."/>
            <person name="Smit S."/>
            <person name="Van Straalen N."/>
            <person name="Roelofs D."/>
        </authorList>
    </citation>
    <scope>NUCLEOTIDE SEQUENCE [LARGE SCALE GENOMIC DNA]</scope>
    <source>
        <strain evidence="3 4">VU population</strain>
        <tissue evidence="3">Whole body</tissue>
    </source>
</reference>
<keyword evidence="4" id="KW-1185">Reference proteome</keyword>